<dbReference type="EC" id="3.1.4.58" evidence="2"/>
<dbReference type="GO" id="GO:0016874">
    <property type="term" value="F:ligase activity"/>
    <property type="evidence" value="ECO:0007669"/>
    <property type="project" value="UniProtKB-KW"/>
</dbReference>
<dbReference type="Proteomes" id="UP000031843">
    <property type="component" value="Chromosome secondary"/>
</dbReference>
<dbReference type="PANTHER" id="PTHR35561:SF1">
    <property type="entry name" value="RNA 2',3'-CYCLIC PHOSPHODIESTERASE"/>
    <property type="match status" value="1"/>
</dbReference>
<reference evidence="3 4" key="1">
    <citation type="journal article" date="2015" name="Genome Announc.">
        <title>Complete Genome Sequence of Cupriavidus basilensis 4G11, Isolated from the Oak Ridge Field Research Center Site.</title>
        <authorList>
            <person name="Ray J."/>
            <person name="Waters R.J."/>
            <person name="Skerker J.M."/>
            <person name="Kuehl J.V."/>
            <person name="Price M.N."/>
            <person name="Huang J."/>
            <person name="Chakraborty R."/>
            <person name="Arkin A.P."/>
            <person name="Deutschbauer A."/>
        </authorList>
    </citation>
    <scope>NUCLEOTIDE SEQUENCE [LARGE SCALE GENOMIC DNA]</scope>
    <source>
        <strain evidence="3">4G11</strain>
    </source>
</reference>
<protein>
    <recommendedName>
        <fullName evidence="2">RNA 2',3'-cyclic phosphodiesterase</fullName>
        <shortName evidence="2">RNA 2',3'-CPDase</shortName>
        <ecNumber evidence="2">3.1.4.58</ecNumber>
    </recommendedName>
</protein>
<feature type="active site" description="Proton acceptor" evidence="2">
    <location>
        <position position="127"/>
    </location>
</feature>
<dbReference type="HAMAP" id="MF_01940">
    <property type="entry name" value="RNA_CPDase"/>
    <property type="match status" value="1"/>
</dbReference>
<dbReference type="PANTHER" id="PTHR35561">
    <property type="entry name" value="RNA 2',3'-CYCLIC PHOSPHODIESTERASE"/>
    <property type="match status" value="1"/>
</dbReference>
<evidence type="ECO:0000313" key="3">
    <source>
        <dbReference type="EMBL" id="AJG21739.1"/>
    </source>
</evidence>
<dbReference type="AlphaFoldDB" id="A0A0C4YIR9"/>
<evidence type="ECO:0000313" key="4">
    <source>
        <dbReference type="Proteomes" id="UP000031843"/>
    </source>
</evidence>
<dbReference type="GO" id="GO:0008664">
    <property type="term" value="F:RNA 2',3'-cyclic 3'-phosphodiesterase activity"/>
    <property type="evidence" value="ECO:0007669"/>
    <property type="project" value="UniProtKB-EC"/>
</dbReference>
<organism evidence="3 4">
    <name type="scientific">Cupriavidus basilensis</name>
    <dbReference type="NCBI Taxonomy" id="68895"/>
    <lineage>
        <taxon>Bacteria</taxon>
        <taxon>Pseudomonadati</taxon>
        <taxon>Pseudomonadota</taxon>
        <taxon>Betaproteobacteria</taxon>
        <taxon>Burkholderiales</taxon>
        <taxon>Burkholderiaceae</taxon>
        <taxon>Cupriavidus</taxon>
    </lineage>
</organism>
<comment type="similarity">
    <text evidence="2">Belongs to the 2H phosphoesterase superfamily. ThpR family.</text>
</comment>
<feature type="short sequence motif" description="HXTX 1" evidence="2">
    <location>
        <begin position="37"/>
        <end position="40"/>
    </location>
</feature>
<dbReference type="Pfam" id="PF13563">
    <property type="entry name" value="2_5_RNA_ligase2"/>
    <property type="match status" value="1"/>
</dbReference>
<keyword evidence="1 2" id="KW-0378">Hydrolase</keyword>
<evidence type="ECO:0000256" key="1">
    <source>
        <dbReference type="ARBA" id="ARBA00022801"/>
    </source>
</evidence>
<dbReference type="GO" id="GO:0004113">
    <property type="term" value="F:2',3'-cyclic-nucleotide 3'-phosphodiesterase activity"/>
    <property type="evidence" value="ECO:0007669"/>
    <property type="project" value="InterPro"/>
</dbReference>
<evidence type="ECO:0000256" key="2">
    <source>
        <dbReference type="HAMAP-Rule" id="MF_01940"/>
    </source>
</evidence>
<dbReference type="OrthoDB" id="7061261at2"/>
<keyword evidence="4" id="KW-1185">Reference proteome</keyword>
<comment type="function">
    <text evidence="2">Hydrolyzes RNA 2',3'-cyclic phosphodiester to an RNA 2'-phosphomonoester.</text>
</comment>
<dbReference type="NCBIfam" id="TIGR02258">
    <property type="entry name" value="2_5_ligase"/>
    <property type="match status" value="1"/>
</dbReference>
<feature type="active site" description="Proton donor" evidence="2">
    <location>
        <position position="37"/>
    </location>
</feature>
<gene>
    <name evidence="3" type="ORF">RR42_s0141</name>
</gene>
<proteinExistence type="inferred from homology"/>
<dbReference type="STRING" id="68895.RR42_s0141"/>
<sequence length="189" mass="19913">MARLFVAIEVPPALAVALLARVPRVAGIRAAAPHQVHLTLHFLGEQDDATAACIERALGAVRGAAFALTVKEAGYFRGRRASVLWAGVAPHAALDSLHAQMAQALAGCEGATLPDAGAQQHARFHPHITLARCGPAVADTALQAWRDAQAGLVCEPFPVERFILYQSHLRAGGAQHVCRRAYVLDPAAG</sequence>
<comment type="catalytic activity">
    <reaction evidence="2">
        <text>a 3'-end 2',3'-cyclophospho-ribonucleotide-RNA + H2O = a 3'-end 2'-phospho-ribonucleotide-RNA + H(+)</text>
        <dbReference type="Rhea" id="RHEA:11828"/>
        <dbReference type="Rhea" id="RHEA-COMP:10464"/>
        <dbReference type="Rhea" id="RHEA-COMP:17353"/>
        <dbReference type="ChEBI" id="CHEBI:15377"/>
        <dbReference type="ChEBI" id="CHEBI:15378"/>
        <dbReference type="ChEBI" id="CHEBI:83064"/>
        <dbReference type="ChEBI" id="CHEBI:173113"/>
        <dbReference type="EC" id="3.1.4.58"/>
    </reaction>
</comment>
<dbReference type="Gene3D" id="3.90.1140.10">
    <property type="entry name" value="Cyclic phosphodiesterase"/>
    <property type="match status" value="1"/>
</dbReference>
<dbReference type="KEGG" id="cbw:RR42_s0141"/>
<accession>A0A0C4YIR9</accession>
<dbReference type="EMBL" id="CP010537">
    <property type="protein sequence ID" value="AJG21739.1"/>
    <property type="molecule type" value="Genomic_DNA"/>
</dbReference>
<dbReference type="InterPro" id="IPR004175">
    <property type="entry name" value="RNA_CPDase"/>
</dbReference>
<dbReference type="InterPro" id="IPR009097">
    <property type="entry name" value="Cyclic_Pdiesterase"/>
</dbReference>
<dbReference type="SUPFAM" id="SSF55144">
    <property type="entry name" value="LigT-like"/>
    <property type="match status" value="1"/>
</dbReference>
<dbReference type="RefSeq" id="WP_043352841.1">
    <property type="nucleotide sequence ID" value="NZ_CP010537.1"/>
</dbReference>
<feature type="short sequence motif" description="HXTX 2" evidence="2">
    <location>
        <begin position="127"/>
        <end position="130"/>
    </location>
</feature>
<keyword evidence="3" id="KW-0436">Ligase</keyword>
<name>A0A0C4YIR9_9BURK</name>